<dbReference type="PIRSF" id="PIRSF001111">
    <property type="entry name" value="Isochorismatase"/>
    <property type="match status" value="1"/>
</dbReference>
<evidence type="ECO:0000256" key="5">
    <source>
        <dbReference type="ARBA" id="ARBA00048590"/>
    </source>
</evidence>
<dbReference type="EC" id="3.3.2.1" evidence="3"/>
<dbReference type="PANTHER" id="PTHR43540:SF3">
    <property type="entry name" value="ENTEROBACTIN SYNTHASE COMPONENT B"/>
    <property type="match status" value="1"/>
</dbReference>
<dbReference type="AlphaFoldDB" id="A0A3S8RY95"/>
<evidence type="ECO:0000256" key="2">
    <source>
        <dbReference type="ARBA" id="ARBA00006336"/>
    </source>
</evidence>
<evidence type="ECO:0000313" key="11">
    <source>
        <dbReference type="Proteomes" id="UP000273145"/>
    </source>
</evidence>
<protein>
    <recommendedName>
        <fullName evidence="3">isochorismatase</fullName>
        <ecNumber evidence="3">3.3.2.1</ecNumber>
    </recommendedName>
</protein>
<evidence type="ECO:0000256" key="6">
    <source>
        <dbReference type="PIRSR" id="PIRSR001111-50"/>
    </source>
</evidence>
<keyword evidence="6" id="KW-0596">Phosphopantetheine</keyword>
<feature type="region of interest" description="Disordered" evidence="8">
    <location>
        <begin position="215"/>
        <end position="248"/>
    </location>
</feature>
<dbReference type="RefSeq" id="WP_125084069.1">
    <property type="nucleotide sequence ID" value="NZ_CP034248.1"/>
</dbReference>
<dbReference type="OrthoDB" id="257098at2"/>
<keyword evidence="4" id="KW-0378">Hydrolase</keyword>
<dbReference type="PANTHER" id="PTHR43540">
    <property type="entry name" value="PEROXYUREIDOACRYLATE/UREIDOACRYLATE AMIDOHYDROLASE-RELATED"/>
    <property type="match status" value="1"/>
</dbReference>
<dbReference type="SUPFAM" id="SSF52499">
    <property type="entry name" value="Isochorismatase-like hydrolases"/>
    <property type="match status" value="1"/>
</dbReference>
<keyword evidence="6" id="KW-0597">Phosphoprotein</keyword>
<comment type="cofactor">
    <cofactor evidence="6">
        <name>pantetheine 4'-phosphate</name>
        <dbReference type="ChEBI" id="CHEBI:47942"/>
    </cofactor>
    <text evidence="6">Binds 1 phosphopantetheine covalently.</text>
</comment>
<dbReference type="PROSITE" id="PS50075">
    <property type="entry name" value="CARRIER"/>
    <property type="match status" value="1"/>
</dbReference>
<dbReference type="Gene3D" id="3.40.50.850">
    <property type="entry name" value="Isochorismatase-like"/>
    <property type="match status" value="1"/>
</dbReference>
<keyword evidence="7" id="KW-0175">Coiled coil</keyword>
<sequence>MGIPAILPYSMPVEAELPANKVAWRPEPQRAVLLIHDMQNYFLQAYNTKESPVTELFSNISELRKQCAKLGIPVVYSAQIGGQSQEERGLLLDFWGPGMGVDPFQSQIADEVAPSEQDLVMTKWRYSAFQKTNLLQVIKEHGRDQLIVCGIYAHIGCLLTSCEAFMQDIQSFFVADAVADFSLEKHKQALTYAAERCAVTLTTQRLLDALGLGEGAPAEQSDDSSAEKSTLSSSKQLNASSTSSLDSNGANEETAILAAQASWTLSYEQLREEVANLLQEAAESIGEQDDLVAYWGLDSIRIMSLAERFSREGLEISFAELAERPTLEGWWALLSARMSPSIPNVDYFMVRKGV</sequence>
<dbReference type="Gene3D" id="1.10.1200.10">
    <property type="entry name" value="ACP-like"/>
    <property type="match status" value="1"/>
</dbReference>
<dbReference type="InterPro" id="IPR016291">
    <property type="entry name" value="Isochorismatase"/>
</dbReference>
<dbReference type="InterPro" id="IPR050272">
    <property type="entry name" value="Isochorismatase-like_hydrls"/>
</dbReference>
<dbReference type="GO" id="GO:0008908">
    <property type="term" value="F:isochorismatase activity"/>
    <property type="evidence" value="ECO:0007669"/>
    <property type="project" value="UniProtKB-EC"/>
</dbReference>
<proteinExistence type="inferred from homology"/>
<gene>
    <name evidence="10" type="ORF">EIM92_18445</name>
</gene>
<dbReference type="EMBL" id="CP034248">
    <property type="protein sequence ID" value="AZK47900.1"/>
    <property type="molecule type" value="Genomic_DNA"/>
</dbReference>
<keyword evidence="11" id="KW-1185">Reference proteome</keyword>
<feature type="domain" description="Carrier" evidence="9">
    <location>
        <begin position="261"/>
        <end position="338"/>
    </location>
</feature>
<feature type="compositionally biased region" description="Polar residues" evidence="8">
    <location>
        <begin position="236"/>
        <end position="248"/>
    </location>
</feature>
<dbReference type="Pfam" id="PF00857">
    <property type="entry name" value="Isochorismatase"/>
    <property type="match status" value="1"/>
</dbReference>
<evidence type="ECO:0000259" key="9">
    <source>
        <dbReference type="PROSITE" id="PS50075"/>
    </source>
</evidence>
<evidence type="ECO:0000313" key="10">
    <source>
        <dbReference type="EMBL" id="AZK47900.1"/>
    </source>
</evidence>
<comment type="similarity">
    <text evidence="2">Belongs to the isochorismatase family.</text>
</comment>
<dbReference type="InterPro" id="IPR036380">
    <property type="entry name" value="Isochorismatase-like_sf"/>
</dbReference>
<dbReference type="KEGG" id="plen:EIM92_18445"/>
<evidence type="ECO:0000256" key="3">
    <source>
        <dbReference type="ARBA" id="ARBA00012100"/>
    </source>
</evidence>
<accession>A0A3S8RY95</accession>
<dbReference type="Proteomes" id="UP000273145">
    <property type="component" value="Chromosome"/>
</dbReference>
<dbReference type="PRINTS" id="PR01398">
    <property type="entry name" value="ISCHRISMTASE"/>
</dbReference>
<comment type="pathway">
    <text evidence="1">Siderophore biosynthesis.</text>
</comment>
<dbReference type="InterPro" id="IPR000868">
    <property type="entry name" value="Isochorismatase-like_dom"/>
</dbReference>
<evidence type="ECO:0000256" key="8">
    <source>
        <dbReference type="SAM" id="MobiDB-lite"/>
    </source>
</evidence>
<dbReference type="InterPro" id="IPR036736">
    <property type="entry name" value="ACP-like_sf"/>
</dbReference>
<evidence type="ECO:0000256" key="7">
    <source>
        <dbReference type="SAM" id="Coils"/>
    </source>
</evidence>
<dbReference type="SUPFAM" id="SSF47336">
    <property type="entry name" value="ACP-like"/>
    <property type="match status" value="1"/>
</dbReference>
<dbReference type="Pfam" id="PF00550">
    <property type="entry name" value="PP-binding"/>
    <property type="match status" value="1"/>
</dbReference>
<feature type="modified residue" description="O-(pantetheine 4'-phosphoryl)serine" evidence="6">
    <location>
        <position position="299"/>
    </location>
</feature>
<reference evidence="10 11" key="1">
    <citation type="submission" date="2018-11" db="EMBL/GenBank/DDBJ databases">
        <title>Genome sequencing of Paenibacillus lentus DSM25539(T).</title>
        <authorList>
            <person name="Kook J.-K."/>
            <person name="Park S.-N."/>
            <person name="Lim Y.K."/>
        </authorList>
    </citation>
    <scope>NUCLEOTIDE SEQUENCE [LARGE SCALE GENOMIC DNA]</scope>
    <source>
        <strain evidence="10 11">DSM 25539</strain>
    </source>
</reference>
<comment type="catalytic activity">
    <reaction evidence="5">
        <text>isochorismate + H2O = (2S,3S)-2,3-dihydroxy-2,3-dihydrobenzoate + pyruvate</text>
        <dbReference type="Rhea" id="RHEA:11112"/>
        <dbReference type="ChEBI" id="CHEBI:15361"/>
        <dbReference type="ChEBI" id="CHEBI:15377"/>
        <dbReference type="ChEBI" id="CHEBI:29780"/>
        <dbReference type="ChEBI" id="CHEBI:58764"/>
        <dbReference type="EC" id="3.3.2.1"/>
    </reaction>
</comment>
<name>A0A3S8RY95_9BACL</name>
<evidence type="ECO:0000256" key="4">
    <source>
        <dbReference type="ARBA" id="ARBA00022801"/>
    </source>
</evidence>
<organism evidence="10 11">
    <name type="scientific">Paenibacillus lentus</name>
    <dbReference type="NCBI Taxonomy" id="1338368"/>
    <lineage>
        <taxon>Bacteria</taxon>
        <taxon>Bacillati</taxon>
        <taxon>Bacillota</taxon>
        <taxon>Bacilli</taxon>
        <taxon>Bacillales</taxon>
        <taxon>Paenibacillaceae</taxon>
        <taxon>Paenibacillus</taxon>
    </lineage>
</organism>
<feature type="coiled-coil region" evidence="7">
    <location>
        <begin position="260"/>
        <end position="287"/>
    </location>
</feature>
<evidence type="ECO:0000256" key="1">
    <source>
        <dbReference type="ARBA" id="ARBA00004924"/>
    </source>
</evidence>
<dbReference type="InterPro" id="IPR009081">
    <property type="entry name" value="PP-bd_ACP"/>
</dbReference>